<dbReference type="AlphaFoldDB" id="A0A6F8T5R1"/>
<dbReference type="NCBIfam" id="TIGR01300">
    <property type="entry name" value="CPA3_mnhG_phaG"/>
    <property type="match status" value="1"/>
</dbReference>
<keyword evidence="1" id="KW-1133">Transmembrane helix</keyword>
<dbReference type="InterPro" id="IPR005133">
    <property type="entry name" value="PhaG_MnhG_YufB"/>
</dbReference>
<evidence type="ECO:0000256" key="1">
    <source>
        <dbReference type="SAM" id="Phobius"/>
    </source>
</evidence>
<evidence type="ECO:0000313" key="3">
    <source>
        <dbReference type="Proteomes" id="UP000502894"/>
    </source>
</evidence>
<dbReference type="Proteomes" id="UP000502894">
    <property type="component" value="Chromosome"/>
</dbReference>
<evidence type="ECO:0000313" key="2">
    <source>
        <dbReference type="EMBL" id="BCA95791.1"/>
    </source>
</evidence>
<feature type="transmembrane region" description="Helical" evidence="1">
    <location>
        <begin position="6"/>
        <end position="24"/>
    </location>
</feature>
<dbReference type="EMBL" id="AP022839">
    <property type="protein sequence ID" value="BCA95791.1"/>
    <property type="molecule type" value="Genomic_DNA"/>
</dbReference>
<gene>
    <name evidence="2" type="primary">shaG</name>
    <name evidence="2" type="ORF">TUM19329_21520</name>
</gene>
<accession>A0A6F8T5R1</accession>
<sequence>MNILNAIFMLFGSLFILIAAIGIVRMPDLLMRMHAATKAGTLGTGLILIGVIFHFQKWNVTIEALLTILFIFLTAPIASHLLARAAYFRGIKLAQITITDELKGNYDRNMS</sequence>
<dbReference type="NCBIfam" id="NF009314">
    <property type="entry name" value="PRK12674.1-2"/>
    <property type="match status" value="1"/>
</dbReference>
<dbReference type="PANTHER" id="PTHR34703">
    <property type="entry name" value="ANTIPORTER SUBUNIT MNHG2-RELATED"/>
    <property type="match status" value="1"/>
</dbReference>
<dbReference type="Pfam" id="PF03334">
    <property type="entry name" value="PhaG_MnhG_YufB"/>
    <property type="match status" value="1"/>
</dbReference>
<dbReference type="PANTHER" id="PTHR34703:SF1">
    <property type="entry name" value="ANTIPORTER SUBUNIT MNHG2-RELATED"/>
    <property type="match status" value="1"/>
</dbReference>
<dbReference type="RefSeq" id="WP_173237298.1">
    <property type="nucleotide sequence ID" value="NZ_AP022839.1"/>
</dbReference>
<feature type="transmembrane region" description="Helical" evidence="1">
    <location>
        <begin position="36"/>
        <end position="56"/>
    </location>
</feature>
<keyword evidence="3" id="KW-1185">Reference proteome</keyword>
<proteinExistence type="predicted"/>
<protein>
    <submittedName>
        <fullName evidence="2">Na+/H+ antiporter subunit G</fullName>
    </submittedName>
</protein>
<dbReference type="KEGG" id="lant:TUM19329_21520"/>
<keyword evidence="1" id="KW-0812">Transmembrane</keyword>
<name>A0A6F8T5R1_9GAMM</name>
<feature type="transmembrane region" description="Helical" evidence="1">
    <location>
        <begin position="62"/>
        <end position="83"/>
    </location>
</feature>
<reference evidence="2" key="1">
    <citation type="journal article" date="2020" name="Microbiol. Resour. Announc.">
        <title>Complete Genome Sequence of Novel Psychrotolerant Legionella Strain TUM19329, Isolated from Antarctic Lake Sediment.</title>
        <authorList>
            <person name="Shimada S."/>
            <person name="Nakai R."/>
            <person name="Aoki K."/>
            <person name="Shimoeda N."/>
            <person name="Ohno G."/>
            <person name="Miyazaki Y."/>
            <person name="Kudoh S."/>
            <person name="Imura S."/>
            <person name="Watanabe K."/>
            <person name="Ishii Y."/>
            <person name="Tateda K."/>
        </authorList>
    </citation>
    <scope>NUCLEOTIDE SEQUENCE [LARGE SCALE GENOMIC DNA]</scope>
    <source>
        <strain evidence="2">TUM19329</strain>
    </source>
</reference>
<keyword evidence="1" id="KW-0472">Membrane</keyword>
<organism evidence="2 3">
    <name type="scientific">Legionella antarctica</name>
    <dbReference type="NCBI Taxonomy" id="2708020"/>
    <lineage>
        <taxon>Bacteria</taxon>
        <taxon>Pseudomonadati</taxon>
        <taxon>Pseudomonadota</taxon>
        <taxon>Gammaproteobacteria</taxon>
        <taxon>Legionellales</taxon>
        <taxon>Legionellaceae</taxon>
        <taxon>Legionella</taxon>
    </lineage>
</organism>
<dbReference type="GO" id="GO:0015385">
    <property type="term" value="F:sodium:proton antiporter activity"/>
    <property type="evidence" value="ECO:0007669"/>
    <property type="project" value="TreeGrafter"/>
</dbReference>